<gene>
    <name evidence="4" type="ORF">SAMN05421823_102339</name>
</gene>
<dbReference type="STRING" id="1075417.SAMN05421823_102339"/>
<dbReference type="Gene3D" id="3.40.50.720">
    <property type="entry name" value="NAD(P)-binding Rossmann-like Domain"/>
    <property type="match status" value="1"/>
</dbReference>
<evidence type="ECO:0000313" key="4">
    <source>
        <dbReference type="EMBL" id="SDK28052.1"/>
    </source>
</evidence>
<reference evidence="4 5" key="1">
    <citation type="submission" date="2016-10" db="EMBL/GenBank/DDBJ databases">
        <authorList>
            <person name="de Groot N.N."/>
        </authorList>
    </citation>
    <scope>NUCLEOTIDE SEQUENCE [LARGE SCALE GENOMIC DNA]</scope>
    <source>
        <strain evidence="4 5">DSM 25186</strain>
    </source>
</reference>
<dbReference type="Pfam" id="PF01370">
    <property type="entry name" value="Epimerase"/>
    <property type="match status" value="1"/>
</dbReference>
<dbReference type="InterPro" id="IPR036291">
    <property type="entry name" value="NAD(P)-bd_dom_sf"/>
</dbReference>
<dbReference type="AlphaFoldDB" id="A0A1G9AL33"/>
<dbReference type="Pfam" id="PF08338">
    <property type="entry name" value="DUF1731"/>
    <property type="match status" value="1"/>
</dbReference>
<accession>A0A1G9AL33</accession>
<dbReference type="EMBL" id="FNFO01000002">
    <property type="protein sequence ID" value="SDK28052.1"/>
    <property type="molecule type" value="Genomic_DNA"/>
</dbReference>
<feature type="domain" description="DUF1731" evidence="3">
    <location>
        <begin position="255"/>
        <end position="304"/>
    </location>
</feature>
<keyword evidence="5" id="KW-1185">Reference proteome</keyword>
<proteinExistence type="inferred from homology"/>
<dbReference type="Proteomes" id="UP000198510">
    <property type="component" value="Unassembled WGS sequence"/>
</dbReference>
<evidence type="ECO:0000259" key="2">
    <source>
        <dbReference type="Pfam" id="PF01370"/>
    </source>
</evidence>
<evidence type="ECO:0000256" key="1">
    <source>
        <dbReference type="ARBA" id="ARBA00009353"/>
    </source>
</evidence>
<dbReference type="OrthoDB" id="9801773at2"/>
<evidence type="ECO:0008006" key="6">
    <source>
        <dbReference type="Google" id="ProtNLM"/>
    </source>
</evidence>
<protein>
    <recommendedName>
        <fullName evidence="6">TIGR01777 family protein</fullName>
    </recommendedName>
</protein>
<sequence>MNTHPTLVLAGGSGFLGQLLTRHFAAQGYRIVILSRHAAQPSSSQVHYYAWDGHTPGPWQQALEGAAALINLTGKSVNCRYTPANRQEIVRSRVASTQVLGEAIRACQHPPKVWINAGSAAIYGNAGVQLMDEFSATGEGFSADVCRAWEEAFEQQTTPHTRKVMLRLGLVLSPEGGVLPPFLKLVQARLGGRIGHGDQYLSWLHADDFVRMVQYVMQHEELTGIFNATGPEPVRNHQWMRTLRQVTRHRFGLPTPAWLARLGTTLAGTEAELLLQGRRAIPARLLRSGFQFRHPYLEEALCHLLRVSPPEPVSFFAPVLPSRTASS</sequence>
<evidence type="ECO:0000313" key="5">
    <source>
        <dbReference type="Proteomes" id="UP000198510"/>
    </source>
</evidence>
<evidence type="ECO:0000259" key="3">
    <source>
        <dbReference type="Pfam" id="PF08338"/>
    </source>
</evidence>
<dbReference type="RefSeq" id="WP_089679911.1">
    <property type="nucleotide sequence ID" value="NZ_FNFO01000002.1"/>
</dbReference>
<dbReference type="SUPFAM" id="SSF51735">
    <property type="entry name" value="NAD(P)-binding Rossmann-fold domains"/>
    <property type="match status" value="1"/>
</dbReference>
<feature type="domain" description="NAD-dependent epimerase/dehydratase" evidence="2">
    <location>
        <begin position="8"/>
        <end position="227"/>
    </location>
</feature>
<dbReference type="PANTHER" id="PTHR11092:SF0">
    <property type="entry name" value="EPIMERASE FAMILY PROTEIN SDR39U1"/>
    <property type="match status" value="1"/>
</dbReference>
<dbReference type="InterPro" id="IPR001509">
    <property type="entry name" value="Epimerase_deHydtase"/>
</dbReference>
<dbReference type="NCBIfam" id="TIGR01777">
    <property type="entry name" value="yfcH"/>
    <property type="match status" value="1"/>
</dbReference>
<name>A0A1G9AL33_9BACT</name>
<dbReference type="CDD" id="cd05242">
    <property type="entry name" value="SDR_a8"/>
    <property type="match status" value="1"/>
</dbReference>
<organism evidence="4 5">
    <name type="scientific">Catalinimonas alkaloidigena</name>
    <dbReference type="NCBI Taxonomy" id="1075417"/>
    <lineage>
        <taxon>Bacteria</taxon>
        <taxon>Pseudomonadati</taxon>
        <taxon>Bacteroidota</taxon>
        <taxon>Cytophagia</taxon>
        <taxon>Cytophagales</taxon>
        <taxon>Catalimonadaceae</taxon>
        <taxon>Catalinimonas</taxon>
    </lineage>
</organism>
<comment type="similarity">
    <text evidence="1">Belongs to the NAD(P)-dependent epimerase/dehydratase family. SDR39U1 subfamily.</text>
</comment>
<dbReference type="PANTHER" id="PTHR11092">
    <property type="entry name" value="SUGAR NUCLEOTIDE EPIMERASE RELATED"/>
    <property type="match status" value="1"/>
</dbReference>
<dbReference type="InterPro" id="IPR010099">
    <property type="entry name" value="SDR39U1"/>
</dbReference>
<dbReference type="InterPro" id="IPR013549">
    <property type="entry name" value="DUF1731"/>
</dbReference>